<feature type="binding site" evidence="7">
    <location>
        <position position="34"/>
    </location>
    <ligand>
        <name>substrate</name>
    </ligand>
</feature>
<feature type="active site" description="Proton donor" evidence="7">
    <location>
        <position position="63"/>
    </location>
</feature>
<dbReference type="InterPro" id="IPR001754">
    <property type="entry name" value="OMPdeCOase_dom"/>
</dbReference>
<dbReference type="NCBIfam" id="NF001273">
    <property type="entry name" value="PRK00230.1"/>
    <property type="match status" value="1"/>
</dbReference>
<evidence type="ECO:0000256" key="1">
    <source>
        <dbReference type="ARBA" id="ARBA00002356"/>
    </source>
</evidence>
<dbReference type="SUPFAM" id="SSF51366">
    <property type="entry name" value="Ribulose-phoshate binding barrel"/>
    <property type="match status" value="1"/>
</dbReference>
<evidence type="ECO:0000313" key="11">
    <source>
        <dbReference type="Proteomes" id="UP001634747"/>
    </source>
</evidence>
<feature type="domain" description="Orotidine 5'-phosphate decarboxylase" evidence="9">
    <location>
        <begin position="6"/>
        <end position="225"/>
    </location>
</feature>
<dbReference type="RefSeq" id="WP_263412663.1">
    <property type="nucleotide sequence ID" value="NZ_BAABBH010000001.1"/>
</dbReference>
<comment type="caution">
    <text evidence="10">The sequence shown here is derived from an EMBL/GenBank/DDBJ whole genome shotgun (WGS) entry which is preliminary data.</text>
</comment>
<dbReference type="Proteomes" id="UP001634747">
    <property type="component" value="Unassembled WGS sequence"/>
</dbReference>
<protein>
    <recommendedName>
        <fullName evidence="7">Orotidine 5'-phosphate decarboxylase</fullName>
        <ecNumber evidence="7">4.1.1.23</ecNumber>
    </recommendedName>
    <alternativeName>
        <fullName evidence="7">OMP decarboxylase</fullName>
        <shortName evidence="7">OMPDCase</shortName>
        <shortName evidence="7">OMPdecase</shortName>
    </alternativeName>
</protein>
<feature type="binding site" evidence="7">
    <location>
        <position position="209"/>
    </location>
    <ligand>
        <name>substrate</name>
    </ligand>
</feature>
<dbReference type="HAMAP" id="MF_01200_B">
    <property type="entry name" value="OMPdecase_type1_B"/>
    <property type="match status" value="1"/>
</dbReference>
<evidence type="ECO:0000313" key="10">
    <source>
        <dbReference type="EMBL" id="MFN2975826.1"/>
    </source>
</evidence>
<dbReference type="Pfam" id="PF00215">
    <property type="entry name" value="OMPdecase"/>
    <property type="match status" value="1"/>
</dbReference>
<dbReference type="InterPro" id="IPR014732">
    <property type="entry name" value="OMPdecase"/>
</dbReference>
<reference evidence="10 11" key="1">
    <citation type="submission" date="2024-12" db="EMBL/GenBank/DDBJ databases">
        <authorList>
            <person name="Lee Y."/>
        </authorList>
    </citation>
    <scope>NUCLEOTIDE SEQUENCE [LARGE SCALE GENOMIC DNA]</scope>
    <source>
        <strain evidence="10 11">03SUJ4</strain>
    </source>
</reference>
<feature type="binding site" evidence="7">
    <location>
        <position position="120"/>
    </location>
    <ligand>
        <name>substrate</name>
    </ligand>
</feature>
<feature type="binding site" evidence="7">
    <location>
        <position position="180"/>
    </location>
    <ligand>
        <name>substrate</name>
    </ligand>
</feature>
<evidence type="ECO:0000256" key="7">
    <source>
        <dbReference type="HAMAP-Rule" id="MF_01200"/>
    </source>
</evidence>
<dbReference type="EC" id="4.1.1.23" evidence="7"/>
<feature type="binding site" evidence="7">
    <location>
        <position position="210"/>
    </location>
    <ligand>
        <name>substrate</name>
    </ligand>
</feature>
<sequence>MAARERLIVALDYPERTPALALVDSLGHDVLWYKVGLELYLAEGGRIVEELRGKGKHVFLDLKLHDIPNTVAGAVRSVARLGPDLLTIHAMGGPAMVQAAVSAAAETSPGLKIIAVTVLTSMNQQQLRATGSYLPPERRVRRLATMAMLANAHGIVCSPQEVAAMREIVFPKITVVPGIRPADAAADDQSRTATARQATIDGASMLVVGRPITRASDPLQAARALLLEMDTAFRS</sequence>
<gene>
    <name evidence="7 10" type="primary">pyrF</name>
    <name evidence="10" type="ORF">ACK2TP_08630</name>
</gene>
<comment type="subunit">
    <text evidence="7">Homodimer.</text>
</comment>
<comment type="pathway">
    <text evidence="2 7 8">Pyrimidine metabolism; UMP biosynthesis via de novo pathway; UMP from orotate: step 2/2.</text>
</comment>
<evidence type="ECO:0000256" key="4">
    <source>
        <dbReference type="ARBA" id="ARBA00022975"/>
    </source>
</evidence>
<evidence type="ECO:0000256" key="3">
    <source>
        <dbReference type="ARBA" id="ARBA00022793"/>
    </source>
</evidence>
<dbReference type="PANTHER" id="PTHR32119:SF2">
    <property type="entry name" value="OROTIDINE 5'-PHOSPHATE DECARBOXYLASE"/>
    <property type="match status" value="1"/>
</dbReference>
<dbReference type="PANTHER" id="PTHR32119">
    <property type="entry name" value="OROTIDINE 5'-PHOSPHATE DECARBOXYLASE"/>
    <property type="match status" value="1"/>
</dbReference>
<comment type="similarity">
    <text evidence="7">Belongs to the OMP decarboxylase family. Type 1 subfamily.</text>
</comment>
<proteinExistence type="inferred from homology"/>
<dbReference type="CDD" id="cd04725">
    <property type="entry name" value="OMP_decarboxylase_like"/>
    <property type="match status" value="1"/>
</dbReference>
<dbReference type="InterPro" id="IPR018089">
    <property type="entry name" value="OMPdecase_AS"/>
</dbReference>
<feature type="binding site" evidence="7">
    <location>
        <begin position="61"/>
        <end position="70"/>
    </location>
    <ligand>
        <name>substrate</name>
    </ligand>
</feature>
<keyword evidence="11" id="KW-1185">Reference proteome</keyword>
<comment type="catalytic activity">
    <reaction evidence="6 7 8">
        <text>orotidine 5'-phosphate + H(+) = UMP + CO2</text>
        <dbReference type="Rhea" id="RHEA:11596"/>
        <dbReference type="ChEBI" id="CHEBI:15378"/>
        <dbReference type="ChEBI" id="CHEBI:16526"/>
        <dbReference type="ChEBI" id="CHEBI:57538"/>
        <dbReference type="ChEBI" id="CHEBI:57865"/>
        <dbReference type="EC" id="4.1.1.23"/>
    </reaction>
</comment>
<comment type="function">
    <text evidence="1 7">Catalyzes the decarboxylation of orotidine 5'-monophosphate (OMP) to uridine 5'-monophosphate (UMP).</text>
</comment>
<keyword evidence="4 7" id="KW-0665">Pyrimidine biosynthesis</keyword>
<keyword evidence="3 7" id="KW-0210">Decarboxylase</keyword>
<dbReference type="NCBIfam" id="TIGR01740">
    <property type="entry name" value="pyrF"/>
    <property type="match status" value="1"/>
</dbReference>
<accession>A0ABW9KJ88</accession>
<evidence type="ECO:0000259" key="9">
    <source>
        <dbReference type="SMART" id="SM00934"/>
    </source>
</evidence>
<dbReference type="GO" id="GO:0004590">
    <property type="term" value="F:orotidine-5'-phosphate decarboxylase activity"/>
    <property type="evidence" value="ECO:0007669"/>
    <property type="project" value="UniProtKB-EC"/>
</dbReference>
<evidence type="ECO:0000256" key="8">
    <source>
        <dbReference type="RuleBase" id="RU000512"/>
    </source>
</evidence>
<dbReference type="InterPro" id="IPR013785">
    <property type="entry name" value="Aldolase_TIM"/>
</dbReference>
<feature type="binding site" evidence="7">
    <location>
        <position position="12"/>
    </location>
    <ligand>
        <name>substrate</name>
    </ligand>
</feature>
<evidence type="ECO:0000256" key="6">
    <source>
        <dbReference type="ARBA" id="ARBA00049157"/>
    </source>
</evidence>
<organism evidence="10 11">
    <name type="scientific">Terriglobus aquaticus</name>
    <dbReference type="NCBI Taxonomy" id="940139"/>
    <lineage>
        <taxon>Bacteria</taxon>
        <taxon>Pseudomonadati</taxon>
        <taxon>Acidobacteriota</taxon>
        <taxon>Terriglobia</taxon>
        <taxon>Terriglobales</taxon>
        <taxon>Acidobacteriaceae</taxon>
        <taxon>Terriglobus</taxon>
    </lineage>
</organism>
<name>A0ABW9KJ88_9BACT</name>
<dbReference type="EMBL" id="JBJYXY010000001">
    <property type="protein sequence ID" value="MFN2975826.1"/>
    <property type="molecule type" value="Genomic_DNA"/>
</dbReference>
<keyword evidence="5 7" id="KW-0456">Lyase</keyword>
<dbReference type="Gene3D" id="3.20.20.70">
    <property type="entry name" value="Aldolase class I"/>
    <property type="match status" value="1"/>
</dbReference>
<dbReference type="InterPro" id="IPR047596">
    <property type="entry name" value="OMPdecase_bac"/>
</dbReference>
<evidence type="ECO:0000256" key="2">
    <source>
        <dbReference type="ARBA" id="ARBA00004861"/>
    </source>
</evidence>
<dbReference type="InterPro" id="IPR011060">
    <property type="entry name" value="RibuloseP-bd_barrel"/>
</dbReference>
<dbReference type="SMART" id="SM00934">
    <property type="entry name" value="OMPdecase"/>
    <property type="match status" value="1"/>
</dbReference>
<evidence type="ECO:0000256" key="5">
    <source>
        <dbReference type="ARBA" id="ARBA00023239"/>
    </source>
</evidence>
<dbReference type="PROSITE" id="PS00156">
    <property type="entry name" value="OMPDECASE"/>
    <property type="match status" value="1"/>
</dbReference>
<feature type="binding site" evidence="7">
    <location>
        <position position="189"/>
    </location>
    <ligand>
        <name>substrate</name>
    </ligand>
</feature>